<protein>
    <submittedName>
        <fullName evidence="3">Tripartite-type tricarboxylate transporter, receptor component TctC</fullName>
    </submittedName>
</protein>
<keyword evidence="4" id="KW-1185">Reference proteome</keyword>
<dbReference type="PANTHER" id="PTHR42928">
    <property type="entry name" value="TRICARBOXYLATE-BINDING PROTEIN"/>
    <property type="match status" value="1"/>
</dbReference>
<dbReference type="Gene3D" id="3.40.190.10">
    <property type="entry name" value="Periplasmic binding protein-like II"/>
    <property type="match status" value="1"/>
</dbReference>
<dbReference type="InterPro" id="IPR042100">
    <property type="entry name" value="Bug_dom1"/>
</dbReference>
<dbReference type="OrthoDB" id="8970543at2"/>
<dbReference type="STRING" id="337701.SAMN05444398_102259"/>
<dbReference type="InterPro" id="IPR005064">
    <property type="entry name" value="BUG"/>
</dbReference>
<evidence type="ECO:0000256" key="1">
    <source>
        <dbReference type="ARBA" id="ARBA00006987"/>
    </source>
</evidence>
<name>A0A1M7ABA3_9RHOB</name>
<evidence type="ECO:0000256" key="2">
    <source>
        <dbReference type="SAM" id="MobiDB-lite"/>
    </source>
</evidence>
<dbReference type="Gene3D" id="3.40.190.150">
    <property type="entry name" value="Bordetella uptake gene, domain 1"/>
    <property type="match status" value="1"/>
</dbReference>
<feature type="region of interest" description="Disordered" evidence="2">
    <location>
        <begin position="336"/>
        <end position="361"/>
    </location>
</feature>
<dbReference type="PIRSF" id="PIRSF017082">
    <property type="entry name" value="YflP"/>
    <property type="match status" value="1"/>
</dbReference>
<keyword evidence="3" id="KW-0675">Receptor</keyword>
<evidence type="ECO:0000313" key="4">
    <source>
        <dbReference type="Proteomes" id="UP000183974"/>
    </source>
</evidence>
<evidence type="ECO:0000313" key="3">
    <source>
        <dbReference type="EMBL" id="SHL40024.1"/>
    </source>
</evidence>
<dbReference type="PROSITE" id="PS51318">
    <property type="entry name" value="TAT"/>
    <property type="match status" value="1"/>
</dbReference>
<accession>A0A1M7ABA3</accession>
<reference evidence="3 4" key="1">
    <citation type="submission" date="2016-11" db="EMBL/GenBank/DDBJ databases">
        <authorList>
            <person name="Jaros S."/>
            <person name="Januszkiewicz K."/>
            <person name="Wedrychowicz H."/>
        </authorList>
    </citation>
    <scope>NUCLEOTIDE SEQUENCE [LARGE SCALE GENOMIC DNA]</scope>
    <source>
        <strain evidence="3 4">DSM 29589</strain>
    </source>
</reference>
<organism evidence="3 4">
    <name type="scientific">Roseovarius pacificus</name>
    <dbReference type="NCBI Taxonomy" id="337701"/>
    <lineage>
        <taxon>Bacteria</taxon>
        <taxon>Pseudomonadati</taxon>
        <taxon>Pseudomonadota</taxon>
        <taxon>Alphaproteobacteria</taxon>
        <taxon>Rhodobacterales</taxon>
        <taxon>Roseobacteraceae</taxon>
        <taxon>Roseovarius</taxon>
    </lineage>
</organism>
<dbReference type="AlphaFoldDB" id="A0A1M7ABA3"/>
<dbReference type="InterPro" id="IPR006311">
    <property type="entry name" value="TAT_signal"/>
</dbReference>
<sequence length="361" mass="38965">MTKLNRRQMLAGAGAGSLLMTLKPKSALAQNWPEQAVTVVIQYGAGGGTDTIIRALAAALEKQFTVGIRAVNQPGAAGALAAENVLGRRPDGYWLLGNADYNKIFRVLGYTQDAPWKTWQFYKIGRSLPAWAVPIDSPFKSLSDVVEAAKESPGSVRISNSGIGTVWHEATLVALEYPTGAEFNHIPYQGGAPAALAALQGEADVVATGIQEQVEYLRSGRLRNIGVFLTEPLTVEGVDEPLQPVTDAIPGAADIGLIQGVYALAVQRDAPQEVHDMMRTAVAEAVKDEAFTSVLANRVMFPEFKTGEEVDREAALFESVTSWLYYENGMEGLQSTPEELGIPRPQDFAASWPPEDYSPKF</sequence>
<dbReference type="PANTHER" id="PTHR42928:SF5">
    <property type="entry name" value="BLR1237 PROTEIN"/>
    <property type="match status" value="1"/>
</dbReference>
<proteinExistence type="inferred from homology"/>
<dbReference type="SUPFAM" id="SSF53850">
    <property type="entry name" value="Periplasmic binding protein-like II"/>
    <property type="match status" value="1"/>
</dbReference>
<dbReference type="RefSeq" id="WP_084728963.1">
    <property type="nucleotide sequence ID" value="NZ_BMLR01000002.1"/>
</dbReference>
<dbReference type="Pfam" id="PF03401">
    <property type="entry name" value="TctC"/>
    <property type="match status" value="1"/>
</dbReference>
<dbReference type="Proteomes" id="UP000183974">
    <property type="component" value="Unassembled WGS sequence"/>
</dbReference>
<gene>
    <name evidence="3" type="ORF">SAMN05444398_102259</name>
</gene>
<dbReference type="EMBL" id="FRBR01000002">
    <property type="protein sequence ID" value="SHL40024.1"/>
    <property type="molecule type" value="Genomic_DNA"/>
</dbReference>
<comment type="similarity">
    <text evidence="1">Belongs to the UPF0065 (bug) family.</text>
</comment>